<evidence type="ECO:0000313" key="2">
    <source>
        <dbReference type="EMBL" id="TDS87657.1"/>
    </source>
</evidence>
<dbReference type="SUPFAM" id="SSF54631">
    <property type="entry name" value="CBS-domain pair"/>
    <property type="match status" value="1"/>
</dbReference>
<gene>
    <name evidence="2" type="ORF">EV640_101450</name>
</gene>
<protein>
    <recommendedName>
        <fullName evidence="4">CBS domain protein</fullName>
    </recommendedName>
</protein>
<dbReference type="EMBL" id="SOAN01000001">
    <property type="protein sequence ID" value="TDS87657.1"/>
    <property type="molecule type" value="Genomic_DNA"/>
</dbReference>
<dbReference type="InterPro" id="IPR046342">
    <property type="entry name" value="CBS_dom_sf"/>
</dbReference>
<evidence type="ECO:0000256" key="1">
    <source>
        <dbReference type="SAM" id="MobiDB-lite"/>
    </source>
</evidence>
<dbReference type="RefSeq" id="WP_133725658.1">
    <property type="nucleotide sequence ID" value="NZ_SOAN01000001.1"/>
</dbReference>
<evidence type="ECO:0000313" key="3">
    <source>
        <dbReference type="Proteomes" id="UP000294506"/>
    </source>
</evidence>
<organism evidence="2 3">
    <name type="scientific">Nesterenkonia aurantiaca</name>
    <dbReference type="NCBI Taxonomy" id="1436010"/>
    <lineage>
        <taxon>Bacteria</taxon>
        <taxon>Bacillati</taxon>
        <taxon>Actinomycetota</taxon>
        <taxon>Actinomycetes</taxon>
        <taxon>Micrococcales</taxon>
        <taxon>Micrococcaceae</taxon>
        <taxon>Nesterenkonia</taxon>
    </lineage>
</organism>
<dbReference type="Gene3D" id="3.10.580.10">
    <property type="entry name" value="CBS-domain"/>
    <property type="match status" value="1"/>
</dbReference>
<accession>A0A4R7G889</accession>
<reference evidence="2 3" key="1">
    <citation type="submission" date="2019-03" db="EMBL/GenBank/DDBJ databases">
        <title>Genomic Encyclopedia of Type Strains, Phase III (KMG-III): the genomes of soil and plant-associated and newly described type strains.</title>
        <authorList>
            <person name="Whitman W."/>
        </authorList>
    </citation>
    <scope>NUCLEOTIDE SEQUENCE [LARGE SCALE GENOMIC DNA]</scope>
    <source>
        <strain evidence="2 3">DSM 27373</strain>
    </source>
</reference>
<keyword evidence="3" id="KW-1185">Reference proteome</keyword>
<evidence type="ECO:0008006" key="4">
    <source>
        <dbReference type="Google" id="ProtNLM"/>
    </source>
</evidence>
<dbReference type="Proteomes" id="UP000294506">
    <property type="component" value="Unassembled WGS sequence"/>
</dbReference>
<comment type="caution">
    <text evidence="2">The sequence shown here is derived from an EMBL/GenBank/DDBJ whole genome shotgun (WGS) entry which is preliminary data.</text>
</comment>
<sequence>MEDFSDPIARPSGGHTTVPPQDSRIMCVMDLMSRVESVVSVTAPLRDAAALVRGMDAAVLVVGLSHQPMGLITEAALSEVAGKHPEQWEKKRCAALVGASPQPLGLEDPIEAVLARYRVSGAQPLLVLDRDEAVGIIYPDPVFSWCLTQPSAVFDALGLGRDPR</sequence>
<name>A0A4R7G889_9MICC</name>
<dbReference type="AlphaFoldDB" id="A0A4R7G889"/>
<feature type="region of interest" description="Disordered" evidence="1">
    <location>
        <begin position="1"/>
        <end position="21"/>
    </location>
</feature>
<proteinExistence type="predicted"/>